<comment type="caution">
    <text evidence="2">The sequence shown here is derived from an EMBL/GenBank/DDBJ whole genome shotgun (WGS) entry which is preliminary data.</text>
</comment>
<protein>
    <submittedName>
        <fullName evidence="2">Uncharacterized protein</fullName>
    </submittedName>
</protein>
<evidence type="ECO:0000313" key="3">
    <source>
        <dbReference type="Proteomes" id="UP000265520"/>
    </source>
</evidence>
<feature type="non-terminal residue" evidence="2">
    <location>
        <position position="1"/>
    </location>
</feature>
<evidence type="ECO:0000256" key="1">
    <source>
        <dbReference type="SAM" id="MobiDB-lite"/>
    </source>
</evidence>
<proteinExistence type="predicted"/>
<dbReference type="AlphaFoldDB" id="A0A392S4Q2"/>
<reference evidence="2 3" key="1">
    <citation type="journal article" date="2018" name="Front. Plant Sci.">
        <title>Red Clover (Trifolium pratense) and Zigzag Clover (T. medium) - A Picture of Genomic Similarities and Differences.</title>
        <authorList>
            <person name="Dluhosova J."/>
            <person name="Istvanek J."/>
            <person name="Nedelnik J."/>
            <person name="Repkova J."/>
        </authorList>
    </citation>
    <scope>NUCLEOTIDE SEQUENCE [LARGE SCALE GENOMIC DNA]</scope>
    <source>
        <strain evidence="3">cv. 10/8</strain>
        <tissue evidence="2">Leaf</tissue>
    </source>
</reference>
<dbReference type="EMBL" id="LXQA010323069">
    <property type="protein sequence ID" value="MCI43871.1"/>
    <property type="molecule type" value="Genomic_DNA"/>
</dbReference>
<sequence>DEERSRPAIVSHETRHLQPSRPPIGKGRPPIVSHETPHLQPSNGARRFRPPPKM</sequence>
<feature type="region of interest" description="Disordered" evidence="1">
    <location>
        <begin position="1"/>
        <end position="54"/>
    </location>
</feature>
<name>A0A392S4Q2_9FABA</name>
<keyword evidence="3" id="KW-1185">Reference proteome</keyword>
<evidence type="ECO:0000313" key="2">
    <source>
        <dbReference type="EMBL" id="MCI43871.1"/>
    </source>
</evidence>
<dbReference type="Proteomes" id="UP000265520">
    <property type="component" value="Unassembled WGS sequence"/>
</dbReference>
<feature type="compositionally biased region" description="Basic and acidic residues" evidence="1">
    <location>
        <begin position="1"/>
        <end position="16"/>
    </location>
</feature>
<organism evidence="2 3">
    <name type="scientific">Trifolium medium</name>
    <dbReference type="NCBI Taxonomy" id="97028"/>
    <lineage>
        <taxon>Eukaryota</taxon>
        <taxon>Viridiplantae</taxon>
        <taxon>Streptophyta</taxon>
        <taxon>Embryophyta</taxon>
        <taxon>Tracheophyta</taxon>
        <taxon>Spermatophyta</taxon>
        <taxon>Magnoliopsida</taxon>
        <taxon>eudicotyledons</taxon>
        <taxon>Gunneridae</taxon>
        <taxon>Pentapetalae</taxon>
        <taxon>rosids</taxon>
        <taxon>fabids</taxon>
        <taxon>Fabales</taxon>
        <taxon>Fabaceae</taxon>
        <taxon>Papilionoideae</taxon>
        <taxon>50 kb inversion clade</taxon>
        <taxon>NPAAA clade</taxon>
        <taxon>Hologalegina</taxon>
        <taxon>IRL clade</taxon>
        <taxon>Trifolieae</taxon>
        <taxon>Trifolium</taxon>
    </lineage>
</organism>
<accession>A0A392S4Q2</accession>